<proteinExistence type="predicted"/>
<dbReference type="Pfam" id="PF00296">
    <property type="entry name" value="Bac_luciferase"/>
    <property type="match status" value="1"/>
</dbReference>
<evidence type="ECO:0000313" key="2">
    <source>
        <dbReference type="EMBL" id="MCJ2181005.1"/>
    </source>
</evidence>
<dbReference type="EMBL" id="JALHLE010000053">
    <property type="protein sequence ID" value="MCJ2181005.1"/>
    <property type="molecule type" value="Genomic_DNA"/>
</dbReference>
<dbReference type="InterPro" id="IPR011251">
    <property type="entry name" value="Luciferase-like_dom"/>
</dbReference>
<dbReference type="RefSeq" id="WP_243996452.1">
    <property type="nucleotide sequence ID" value="NZ_JALHLE010000053.1"/>
</dbReference>
<dbReference type="NCBIfam" id="TIGR03619">
    <property type="entry name" value="F420_Rv2161c"/>
    <property type="match status" value="1"/>
</dbReference>
<dbReference type="InterPro" id="IPR019921">
    <property type="entry name" value="Lucif-like_OxRdtase_Rv2161c"/>
</dbReference>
<dbReference type="PANTHER" id="PTHR43244">
    <property type="match status" value="1"/>
</dbReference>
<dbReference type="InterPro" id="IPR050564">
    <property type="entry name" value="F420-G6PD/mer"/>
</dbReference>
<reference evidence="2" key="1">
    <citation type="submission" date="2022-03" db="EMBL/GenBank/DDBJ databases">
        <title>Identification of a novel bacterium isolated from mangrove sediments.</title>
        <authorList>
            <person name="Pan X."/>
        </authorList>
    </citation>
    <scope>NUCLEOTIDE SEQUENCE</scope>
    <source>
        <strain evidence="2">B2580</strain>
    </source>
</reference>
<gene>
    <name evidence="2" type="ORF">MTR64_20770</name>
</gene>
<dbReference type="InterPro" id="IPR036661">
    <property type="entry name" value="Luciferase-like_sf"/>
</dbReference>
<sequence length="289" mass="31076">MKLGIIYPQNGLGGDPAAVREIGLAGERLGFNHLVAYDHVLGATHDREPKLGGPYTEKDPFHDPFVMFGYLAALTNRIEFVTGVLILPQRQTALVARQAADVDLLSGGRLRLGAGIGWNYVEYDALGQDFSKRGRRVGEQVALLRELWTGNLVTFEGEFDTIDRAALVPRPSRQIPIWMGGFADVALRRAAGIADGFIFADGAADAFAQLASLDGYLADAGRDASSFGKQCHMLRAKSADDAISTALRWRDAGGTHATVNSMGLGFANASDHVAYFEKVANAAIREGLL</sequence>
<comment type="caution">
    <text evidence="2">The sequence shown here is derived from an EMBL/GenBank/DDBJ whole genome shotgun (WGS) entry which is preliminary data.</text>
</comment>
<dbReference type="PANTHER" id="PTHR43244:SF2">
    <property type="entry name" value="CONSERVED HYPOTHETICAL ALANINE AND PROLINE-RICH PROTEIN"/>
    <property type="match status" value="1"/>
</dbReference>
<dbReference type="Gene3D" id="3.20.20.30">
    <property type="entry name" value="Luciferase-like domain"/>
    <property type="match status" value="1"/>
</dbReference>
<dbReference type="Proteomes" id="UP001162880">
    <property type="component" value="Unassembled WGS sequence"/>
</dbReference>
<accession>A0ABT0B7Z0</accession>
<feature type="domain" description="Luciferase-like" evidence="1">
    <location>
        <begin position="12"/>
        <end position="254"/>
    </location>
</feature>
<name>A0ABT0B7Z0_9SPHN</name>
<dbReference type="SUPFAM" id="SSF51679">
    <property type="entry name" value="Bacterial luciferase-like"/>
    <property type="match status" value="1"/>
</dbReference>
<keyword evidence="3" id="KW-1185">Reference proteome</keyword>
<organism evidence="2 3">
    <name type="scientific">Novosphingobium album</name>
    <name type="common">ex Hu et al. 2023</name>
    <dbReference type="NCBI Taxonomy" id="2930093"/>
    <lineage>
        <taxon>Bacteria</taxon>
        <taxon>Pseudomonadati</taxon>
        <taxon>Pseudomonadota</taxon>
        <taxon>Alphaproteobacteria</taxon>
        <taxon>Sphingomonadales</taxon>
        <taxon>Sphingomonadaceae</taxon>
        <taxon>Novosphingobium</taxon>
    </lineage>
</organism>
<protein>
    <submittedName>
        <fullName evidence="2">LLM class F420-dependent oxidoreductase</fullName>
    </submittedName>
</protein>
<evidence type="ECO:0000313" key="3">
    <source>
        <dbReference type="Proteomes" id="UP001162880"/>
    </source>
</evidence>
<evidence type="ECO:0000259" key="1">
    <source>
        <dbReference type="Pfam" id="PF00296"/>
    </source>
</evidence>